<feature type="transmembrane region" description="Helical" evidence="1">
    <location>
        <begin position="337"/>
        <end position="354"/>
    </location>
</feature>
<evidence type="ECO:0000256" key="1">
    <source>
        <dbReference type="SAM" id="Phobius"/>
    </source>
</evidence>
<feature type="transmembrane region" description="Helical" evidence="1">
    <location>
        <begin position="297"/>
        <end position="317"/>
    </location>
</feature>
<reference evidence="3" key="1">
    <citation type="submission" date="2014-10" db="EMBL/GenBank/DDBJ databases">
        <authorList>
            <person name="King R."/>
        </authorList>
    </citation>
    <scope>NUCLEOTIDE SEQUENCE [LARGE SCALE GENOMIC DNA]</scope>
    <source>
        <strain evidence="3">A3/5</strain>
    </source>
</reference>
<sequence>MSFIFTGKKLTILPLTYQSQDIDSSDWITLLTLCLAPLIAHIIAGSPSPVYLHQSRPRWHEQICLYNPTSILWRYAAIADRRIRAKSWDRTDLAPTNAVFWTNRGWDGSEAMIAKSAAHCYRFPDNTRISIFSREMITTIIVTSQGIQAGVLLVGALNKDNNPGFTKWMAVDAIFFPLAMIGLLRLCCAFWLNDDYGYTTAHSTTPEHPVFYGHSSADFTELGKISLLPRTDSNETSSSTLLERSITNPQPRFKTPSSSLGSKIFRSFFLFLVLSLLALDTLFIIRGGTHTTTSFFFTLYYMFFLAMTAIIFMPYLWQGQTTSTIIPCITSTAYKAYTGLIFAITVAVIVVACVETRRTPCGKYTSGHGIEADPRACRSEDTDYVSLYVGYDTNSSALVVHDFSISNRTEFVVVNTTEEPQVDFKGTCFGKALSDDGI</sequence>
<keyword evidence="1" id="KW-0812">Transmembrane</keyword>
<accession>A0A2L2U532</accession>
<keyword evidence="3" id="KW-1185">Reference proteome</keyword>
<evidence type="ECO:0000313" key="3">
    <source>
        <dbReference type="Proteomes" id="UP000245910"/>
    </source>
</evidence>
<dbReference type="EMBL" id="LN649231">
    <property type="protein sequence ID" value="CEI70465.1"/>
    <property type="molecule type" value="Genomic_DNA"/>
</dbReference>
<dbReference type="GeneID" id="37262180"/>
<dbReference type="KEGG" id="fvn:FVRRES_10542"/>
<dbReference type="AlphaFoldDB" id="A0A2L2U532"/>
<name>A0A2L2U532_9HYPO</name>
<dbReference type="OrthoDB" id="4586224at2759"/>
<dbReference type="Proteomes" id="UP000245910">
    <property type="component" value="Chromosome III"/>
</dbReference>
<evidence type="ECO:0000313" key="2">
    <source>
        <dbReference type="EMBL" id="CEI70465.1"/>
    </source>
</evidence>
<keyword evidence="1" id="KW-1133">Transmembrane helix</keyword>
<feature type="transmembrane region" description="Helical" evidence="1">
    <location>
        <begin position="168"/>
        <end position="192"/>
    </location>
</feature>
<dbReference type="RefSeq" id="XP_025594179.1">
    <property type="nucleotide sequence ID" value="XM_025725596.2"/>
</dbReference>
<protein>
    <submittedName>
        <fullName evidence="2">Uncharacterized protein</fullName>
    </submittedName>
</protein>
<proteinExistence type="predicted"/>
<keyword evidence="1" id="KW-0472">Membrane</keyword>
<feature type="transmembrane region" description="Helical" evidence="1">
    <location>
        <begin position="264"/>
        <end position="285"/>
    </location>
</feature>
<organism evidence="2 3">
    <name type="scientific">Fusarium venenatum</name>
    <dbReference type="NCBI Taxonomy" id="56646"/>
    <lineage>
        <taxon>Eukaryota</taxon>
        <taxon>Fungi</taxon>
        <taxon>Dikarya</taxon>
        <taxon>Ascomycota</taxon>
        <taxon>Pezizomycotina</taxon>
        <taxon>Sordariomycetes</taxon>
        <taxon>Hypocreomycetidae</taxon>
        <taxon>Hypocreales</taxon>
        <taxon>Nectriaceae</taxon>
        <taxon>Fusarium</taxon>
    </lineage>
</organism>